<evidence type="ECO:0000256" key="8">
    <source>
        <dbReference type="ARBA" id="ARBA00023170"/>
    </source>
</evidence>
<evidence type="ECO:0000256" key="4">
    <source>
        <dbReference type="ARBA" id="ARBA00022833"/>
    </source>
</evidence>
<keyword evidence="14" id="KW-1185">Reference proteome</keyword>
<dbReference type="Proteomes" id="UP000008912">
    <property type="component" value="Unassembled WGS sequence"/>
</dbReference>
<dbReference type="SMART" id="SM00399">
    <property type="entry name" value="ZnF_C4"/>
    <property type="match status" value="1"/>
</dbReference>
<dbReference type="GeneTree" id="ENSGT00940000157540"/>
<keyword evidence="9" id="KW-0539">Nucleus</keyword>
<reference evidence="13 14" key="1">
    <citation type="journal article" date="2010" name="Nature">
        <title>The sequence and de novo assembly of the giant panda genome.</title>
        <authorList>
            <person name="Li R."/>
            <person name="Fan W."/>
            <person name="Tian G."/>
            <person name="Zhu H."/>
            <person name="He L."/>
            <person name="Cai J."/>
            <person name="Huang Q."/>
            <person name="Cai Q."/>
            <person name="Li B."/>
            <person name="Bai Y."/>
            <person name="Zhang Z."/>
            <person name="Zhang Y."/>
            <person name="Wang W."/>
            <person name="Li J."/>
            <person name="Wei F."/>
            <person name="Li H."/>
            <person name="Jian M."/>
            <person name="Li J."/>
            <person name="Zhang Z."/>
            <person name="Nielsen R."/>
            <person name="Li D."/>
            <person name="Gu W."/>
            <person name="Yang Z."/>
            <person name="Xuan Z."/>
            <person name="Ryder O.A."/>
            <person name="Leung F.C."/>
            <person name="Zhou Y."/>
            <person name="Cao J."/>
            <person name="Sun X."/>
            <person name="Fu Y."/>
            <person name="Fang X."/>
            <person name="Guo X."/>
            <person name="Wang B."/>
            <person name="Hou R."/>
            <person name="Shen F."/>
            <person name="Mu B."/>
            <person name="Ni P."/>
            <person name="Lin R."/>
            <person name="Qian W."/>
            <person name="Wang G."/>
            <person name="Yu C."/>
            <person name="Nie W."/>
            <person name="Wang J."/>
            <person name="Wu Z."/>
            <person name="Liang H."/>
            <person name="Min J."/>
            <person name="Wu Q."/>
            <person name="Cheng S."/>
            <person name="Ruan J."/>
            <person name="Wang M."/>
            <person name="Shi Z."/>
            <person name="Wen M."/>
            <person name="Liu B."/>
            <person name="Ren X."/>
            <person name="Zheng H."/>
            <person name="Dong D."/>
            <person name="Cook K."/>
            <person name="Shan G."/>
            <person name="Zhang H."/>
            <person name="Kosiol C."/>
            <person name="Xie X."/>
            <person name="Lu Z."/>
            <person name="Zheng H."/>
            <person name="Li Y."/>
            <person name="Steiner C.C."/>
            <person name="Lam T.T."/>
            <person name="Lin S."/>
            <person name="Zhang Q."/>
            <person name="Li G."/>
            <person name="Tian J."/>
            <person name="Gong T."/>
            <person name="Liu H."/>
            <person name="Zhang D."/>
            <person name="Fang L."/>
            <person name="Ye C."/>
            <person name="Zhang J."/>
            <person name="Hu W."/>
            <person name="Xu A."/>
            <person name="Ren Y."/>
            <person name="Zhang G."/>
            <person name="Bruford M.W."/>
            <person name="Li Q."/>
            <person name="Ma L."/>
            <person name="Guo Y."/>
            <person name="An N."/>
            <person name="Hu Y."/>
            <person name="Zheng Y."/>
            <person name="Shi Y."/>
            <person name="Li Z."/>
            <person name="Liu Q."/>
            <person name="Chen Y."/>
            <person name="Zhao J."/>
            <person name="Qu N."/>
            <person name="Zhao S."/>
            <person name="Tian F."/>
            <person name="Wang X."/>
            <person name="Wang H."/>
            <person name="Xu L."/>
            <person name="Liu X."/>
            <person name="Vinar T."/>
            <person name="Wang Y."/>
            <person name="Lam T.W."/>
            <person name="Yiu S.M."/>
            <person name="Liu S."/>
            <person name="Zhang H."/>
            <person name="Li D."/>
            <person name="Huang Y."/>
            <person name="Wang X."/>
            <person name="Yang G."/>
            <person name="Jiang Z."/>
            <person name="Wang J."/>
            <person name="Qin N."/>
            <person name="Li L."/>
            <person name="Li J."/>
            <person name="Bolund L."/>
            <person name="Kristiansen K."/>
            <person name="Wong G.K."/>
            <person name="Olson M."/>
            <person name="Zhang X."/>
            <person name="Li S."/>
            <person name="Yang H."/>
            <person name="Wang J."/>
            <person name="Wang J."/>
        </authorList>
    </citation>
    <scope>NUCLEOTIDE SEQUENCE [LARGE SCALE GENOMIC DNA]</scope>
</reference>
<evidence type="ECO:0000256" key="2">
    <source>
        <dbReference type="ARBA" id="ARBA00022723"/>
    </source>
</evidence>
<dbReference type="PROSITE" id="PS51843">
    <property type="entry name" value="NR_LBD"/>
    <property type="match status" value="1"/>
</dbReference>
<dbReference type="InterPro" id="IPR001628">
    <property type="entry name" value="Znf_hrmn_rcpt"/>
</dbReference>
<keyword evidence="3" id="KW-0863">Zinc-finger</keyword>
<dbReference type="PROSITE" id="PS51030">
    <property type="entry name" value="NUCLEAR_REC_DBD_2"/>
    <property type="match status" value="1"/>
</dbReference>
<dbReference type="GO" id="GO:0043565">
    <property type="term" value="F:sequence-specific DNA binding"/>
    <property type="evidence" value="ECO:0007669"/>
    <property type="project" value="InterPro"/>
</dbReference>
<dbReference type="GO" id="GO:0008270">
    <property type="term" value="F:zinc ion binding"/>
    <property type="evidence" value="ECO:0007669"/>
    <property type="project" value="UniProtKB-KW"/>
</dbReference>
<dbReference type="FunFam" id="1.10.565.10:FF:000020">
    <property type="entry name" value="Nuclear receptor subfamily 2 group F member 6"/>
    <property type="match status" value="1"/>
</dbReference>
<reference evidence="13" key="2">
    <citation type="submission" date="2025-08" db="UniProtKB">
        <authorList>
            <consortium name="Ensembl"/>
        </authorList>
    </citation>
    <scope>IDENTIFICATION</scope>
</reference>
<evidence type="ECO:0000256" key="3">
    <source>
        <dbReference type="ARBA" id="ARBA00022771"/>
    </source>
</evidence>
<accession>G1L2T7</accession>
<gene>
    <name evidence="13" type="primary">LOC105239870</name>
</gene>
<organism evidence="13 14">
    <name type="scientific">Ailuropoda melanoleuca</name>
    <name type="common">Giant panda</name>
    <dbReference type="NCBI Taxonomy" id="9646"/>
    <lineage>
        <taxon>Eukaryota</taxon>
        <taxon>Metazoa</taxon>
        <taxon>Chordata</taxon>
        <taxon>Craniata</taxon>
        <taxon>Vertebrata</taxon>
        <taxon>Euteleostomi</taxon>
        <taxon>Mammalia</taxon>
        <taxon>Eutheria</taxon>
        <taxon>Laurasiatheria</taxon>
        <taxon>Carnivora</taxon>
        <taxon>Caniformia</taxon>
        <taxon>Ursidae</taxon>
        <taxon>Ailuropoda</taxon>
    </lineage>
</organism>
<dbReference type="PRINTS" id="PR00047">
    <property type="entry name" value="STROIDFINGER"/>
</dbReference>
<evidence type="ECO:0000256" key="7">
    <source>
        <dbReference type="ARBA" id="ARBA00023163"/>
    </source>
</evidence>
<evidence type="ECO:0000256" key="9">
    <source>
        <dbReference type="ARBA" id="ARBA00023242"/>
    </source>
</evidence>
<dbReference type="InterPro" id="IPR013088">
    <property type="entry name" value="Znf_NHR/GATA"/>
</dbReference>
<feature type="domain" description="NR LBD" evidence="12">
    <location>
        <begin position="179"/>
        <end position="405"/>
    </location>
</feature>
<dbReference type="HOGENOM" id="CLU_007368_20_1_1"/>
<dbReference type="Ensembl" id="ENSAMET00000001245.2">
    <property type="protein sequence ID" value="ENSAMEP00000001197.2"/>
    <property type="gene ID" value="ENSAMEG00000001146.2"/>
</dbReference>
<dbReference type="SMART" id="SM00430">
    <property type="entry name" value="HOLI"/>
    <property type="match status" value="1"/>
</dbReference>
<dbReference type="AlphaFoldDB" id="G1L2T7"/>
<dbReference type="SUPFAM" id="SSF57716">
    <property type="entry name" value="Glucocorticoid receptor-like (DNA-binding domain)"/>
    <property type="match status" value="1"/>
</dbReference>
<dbReference type="Gene3D" id="1.10.565.10">
    <property type="entry name" value="Retinoid X Receptor"/>
    <property type="match status" value="1"/>
</dbReference>
<evidence type="ECO:0000313" key="13">
    <source>
        <dbReference type="Ensembl" id="ENSAMEP00000001197.2"/>
    </source>
</evidence>
<feature type="domain" description="Nuclear receptor" evidence="11">
    <location>
        <begin position="78"/>
        <end position="153"/>
    </location>
</feature>
<proteinExistence type="predicted"/>
<dbReference type="InterPro" id="IPR035500">
    <property type="entry name" value="NHR-like_dom_sf"/>
</dbReference>
<name>G1L2T7_AILME</name>
<dbReference type="InterPro" id="IPR050274">
    <property type="entry name" value="Nuclear_hormone_rcpt_NR2"/>
</dbReference>
<protein>
    <submittedName>
        <fullName evidence="13">COUP transcription factor 2-like</fullName>
    </submittedName>
</protein>
<evidence type="ECO:0000256" key="6">
    <source>
        <dbReference type="ARBA" id="ARBA00023125"/>
    </source>
</evidence>
<keyword evidence="5" id="KW-0805">Transcription regulation</keyword>
<evidence type="ECO:0000259" key="12">
    <source>
        <dbReference type="PROSITE" id="PS51843"/>
    </source>
</evidence>
<evidence type="ECO:0000313" key="14">
    <source>
        <dbReference type="Proteomes" id="UP000008912"/>
    </source>
</evidence>
<dbReference type="Pfam" id="PF00104">
    <property type="entry name" value="Hormone_recep"/>
    <property type="match status" value="1"/>
</dbReference>
<feature type="compositionally biased region" description="Pro residues" evidence="10">
    <location>
        <begin position="58"/>
        <end position="72"/>
    </location>
</feature>
<evidence type="ECO:0000256" key="10">
    <source>
        <dbReference type="SAM" id="MobiDB-lite"/>
    </source>
</evidence>
<evidence type="ECO:0000256" key="1">
    <source>
        <dbReference type="ARBA" id="ARBA00004123"/>
    </source>
</evidence>
<dbReference type="Gene3D" id="3.30.50.10">
    <property type="entry name" value="Erythroid Transcription Factor GATA-1, subunit A"/>
    <property type="match status" value="1"/>
</dbReference>
<keyword evidence="7" id="KW-0804">Transcription</keyword>
<evidence type="ECO:0000256" key="5">
    <source>
        <dbReference type="ARBA" id="ARBA00023015"/>
    </source>
</evidence>
<feature type="region of interest" description="Disordered" evidence="10">
    <location>
        <begin position="1"/>
        <end position="76"/>
    </location>
</feature>
<keyword evidence="4" id="KW-0862">Zinc</keyword>
<dbReference type="GO" id="GO:0005634">
    <property type="term" value="C:nucleus"/>
    <property type="evidence" value="ECO:0007669"/>
    <property type="project" value="UniProtKB-SubCell"/>
</dbReference>
<dbReference type="CDD" id="cd06958">
    <property type="entry name" value="NR_DBD_COUP_TF"/>
    <property type="match status" value="1"/>
</dbReference>
<keyword evidence="2" id="KW-0479">Metal-binding</keyword>
<dbReference type="InterPro" id="IPR001723">
    <property type="entry name" value="Nuclear_hrmn_rcpt"/>
</dbReference>
<comment type="subcellular location">
    <subcellularLocation>
        <location evidence="1">Nucleus</location>
    </subcellularLocation>
</comment>
<dbReference type="PRINTS" id="PR01282">
    <property type="entry name" value="COUPTNFACTOR"/>
</dbReference>
<dbReference type="CDD" id="cd06948">
    <property type="entry name" value="NR_LBD_COUP-TF"/>
    <property type="match status" value="1"/>
</dbReference>
<sequence length="409" mass="45536">METVVNTRSDPPPDEMPSLQGSQVFQVLPEPGPPPSAQYLPQTPRQGGPVSTRAEMAAPPPQGQPPPQPPPQQQQQQHIKCVVCGGKSSGKHYGQFTCQACKSFFKRSVGKSLNFKCHANKDCCIDQHHRNHCQYCRFKKCIDVGMKIAAVYKNRKPPARPTHGQLVLSNGESLSLHSNLSGYISLLLDAEPYTLFGSGSQCIQPNKILTLENVGEQAARVLFGAIEWSRKIPFFPDLPMNDQVALLCLTWCDLFMLNWARCSMPLHVIPFLAATSLHMSPASSDEMAIFMDHLQIFQEQMEKFKALHVDPAEYSCLKAIALFTSDAVGLSNVANVESFQERSQCALEQYVKRQYSTQPIRFGKLLLRLPSLRTVSSSVIEQLFFTRLVGKTSIKALIQDMLLSDNSDN</sequence>
<dbReference type="InParanoid" id="G1L2T7"/>
<dbReference type="PANTHER" id="PTHR24083">
    <property type="entry name" value="NUCLEAR HORMONE RECEPTOR"/>
    <property type="match status" value="1"/>
</dbReference>
<dbReference type="STRING" id="9646.ENSAMEP00000001197"/>
<reference evidence="13" key="3">
    <citation type="submission" date="2025-09" db="UniProtKB">
        <authorList>
            <consortium name="Ensembl"/>
        </authorList>
    </citation>
    <scope>IDENTIFICATION</scope>
</reference>
<dbReference type="GO" id="GO:0003700">
    <property type="term" value="F:DNA-binding transcription factor activity"/>
    <property type="evidence" value="ECO:0007669"/>
    <property type="project" value="InterPro"/>
</dbReference>
<keyword evidence="8" id="KW-0675">Receptor</keyword>
<keyword evidence="6" id="KW-0238">DNA-binding</keyword>
<dbReference type="InterPro" id="IPR000536">
    <property type="entry name" value="Nucl_hrmn_rcpt_lig-bd"/>
</dbReference>
<dbReference type="eggNOG" id="KOG3575">
    <property type="taxonomic scope" value="Eukaryota"/>
</dbReference>
<dbReference type="PRINTS" id="PR00398">
    <property type="entry name" value="STRDHORMONER"/>
</dbReference>
<evidence type="ECO:0000259" key="11">
    <source>
        <dbReference type="PROSITE" id="PS51030"/>
    </source>
</evidence>
<dbReference type="FunFam" id="3.30.50.10:FF:000006">
    <property type="entry name" value="Nuclear receptor subfamily 5 group A member"/>
    <property type="match status" value="1"/>
</dbReference>
<dbReference type="Pfam" id="PF00105">
    <property type="entry name" value="zf-C4"/>
    <property type="match status" value="1"/>
</dbReference>
<dbReference type="SUPFAM" id="SSF48508">
    <property type="entry name" value="Nuclear receptor ligand-binding domain"/>
    <property type="match status" value="1"/>
</dbReference>